<dbReference type="RefSeq" id="YP_009188648.1">
    <property type="nucleotide sequence ID" value="NC_028668.1"/>
</dbReference>
<dbReference type="Proteomes" id="UP000204451">
    <property type="component" value="Segment"/>
</dbReference>
<evidence type="ECO:0000313" key="2">
    <source>
        <dbReference type="Proteomes" id="UP000204451"/>
    </source>
</evidence>
<gene>
    <name evidence="1" type="ORF">GMA3_80</name>
</gene>
<sequence length="74" mass="8373">MSADNYYRICKHPTEAGKFAAVMGFASNEERVEPDEKSIPYDSVKEAYDAARKDPIIEYGIQIDPDCLEVVEEN</sequence>
<name>A0A0K0NL31_9CAUD</name>
<keyword evidence="2" id="KW-1185">Reference proteome</keyword>
<dbReference type="EMBL" id="KR063279">
    <property type="protein sequence ID" value="AKL88257.1"/>
    <property type="molecule type" value="Genomic_DNA"/>
</dbReference>
<dbReference type="KEGG" id="vg:26516951"/>
<evidence type="ECO:0000313" key="1">
    <source>
        <dbReference type="EMBL" id="AKL88257.1"/>
    </source>
</evidence>
<accession>A0A0K0NL31</accession>
<dbReference type="OrthoDB" id="27702at10239"/>
<dbReference type="GeneID" id="26516951"/>
<protein>
    <submittedName>
        <fullName evidence="1">Uncharacterized protein</fullName>
    </submittedName>
</protein>
<organism evidence="1 2">
    <name type="scientific">Gordonia phage GMA3</name>
    <dbReference type="NCBI Taxonomy" id="1647284"/>
    <lineage>
        <taxon>Viruses</taxon>
        <taxon>Duplodnaviria</taxon>
        <taxon>Heunggongvirae</taxon>
        <taxon>Uroviricota</taxon>
        <taxon>Caudoviricetes</taxon>
        <taxon>Gamtrevirus</taxon>
        <taxon>Gamtrevirus GMA3</taxon>
    </lineage>
</organism>
<proteinExistence type="predicted"/>
<reference evidence="1 2" key="1">
    <citation type="journal article" date="2015" name="PLoS ONE">
        <title>Lysis to Kill: Evaluation of the Lytic Abilities, and Genomics of Nine Bacteriophages Infective for Gordonia spp. and Their Potential Use in Activated Sludge Foam Biocontrol.</title>
        <authorList>
            <person name="Dyson Z.A."/>
            <person name="Tucci J."/>
            <person name="Seviour R.J."/>
            <person name="Petrovski S."/>
        </authorList>
    </citation>
    <scope>NUCLEOTIDE SEQUENCE [LARGE SCALE GENOMIC DNA]</scope>
</reference>